<proteinExistence type="predicted"/>
<gene>
    <name evidence="1" type="ORF">H9X54_004365</name>
</gene>
<evidence type="ECO:0000313" key="2">
    <source>
        <dbReference type="Proteomes" id="UP000759529"/>
    </source>
</evidence>
<accession>A0ABS2CUG1</accession>
<dbReference type="Proteomes" id="UP000759529">
    <property type="component" value="Unassembled WGS sequence"/>
</dbReference>
<evidence type="ECO:0000313" key="1">
    <source>
        <dbReference type="EMBL" id="MBM6498534.1"/>
    </source>
</evidence>
<protein>
    <submittedName>
        <fullName evidence="1">Uncharacterized protein</fullName>
    </submittedName>
</protein>
<dbReference type="RefSeq" id="WP_204158720.1">
    <property type="nucleotide sequence ID" value="NZ_JACSOD020000438.1"/>
</dbReference>
<dbReference type="EMBL" id="JACSOD020000438">
    <property type="protein sequence ID" value="MBM6498534.1"/>
    <property type="molecule type" value="Genomic_DNA"/>
</dbReference>
<sequence length="76" mass="8761">MHYGLYMFFDEPANDDSGLEAALIIRRVVENGVEKNIAQLYHIKSHNGRSKENIYGASTFRDFSVPYGFYTLIKQL</sequence>
<reference evidence="1 2" key="1">
    <citation type="submission" date="2021-02" db="EMBL/GenBank/DDBJ databases">
        <authorList>
            <person name="Jung H.S."/>
            <person name="Chun B.H."/>
            <person name="Jeon C.O."/>
        </authorList>
    </citation>
    <scope>NUCLEOTIDE SEQUENCE [LARGE SCALE GENOMIC DNA]</scope>
    <source>
        <strain evidence="1 2">LMG 25203</strain>
    </source>
</reference>
<organism evidence="1 2">
    <name type="scientific">Flavobacterium macrobrachii</name>
    <dbReference type="NCBI Taxonomy" id="591204"/>
    <lineage>
        <taxon>Bacteria</taxon>
        <taxon>Pseudomonadati</taxon>
        <taxon>Bacteroidota</taxon>
        <taxon>Flavobacteriia</taxon>
        <taxon>Flavobacteriales</taxon>
        <taxon>Flavobacteriaceae</taxon>
        <taxon>Flavobacterium</taxon>
    </lineage>
</organism>
<comment type="caution">
    <text evidence="1">The sequence shown here is derived from an EMBL/GenBank/DDBJ whole genome shotgun (WGS) entry which is preliminary data.</text>
</comment>
<keyword evidence="2" id="KW-1185">Reference proteome</keyword>
<name>A0ABS2CUG1_9FLAO</name>